<dbReference type="InterPro" id="IPR003877">
    <property type="entry name" value="SPRY_dom"/>
</dbReference>
<dbReference type="Pfam" id="PF07525">
    <property type="entry name" value="SOCS_box"/>
    <property type="match status" value="1"/>
</dbReference>
<feature type="domain" description="B30.2/SPRY" evidence="4">
    <location>
        <begin position="71"/>
        <end position="274"/>
    </location>
</feature>
<organism evidence="6 7">
    <name type="scientific">Cordylochernes scorpioides</name>
    <dbReference type="NCBI Taxonomy" id="51811"/>
    <lineage>
        <taxon>Eukaryota</taxon>
        <taxon>Metazoa</taxon>
        <taxon>Ecdysozoa</taxon>
        <taxon>Arthropoda</taxon>
        <taxon>Chelicerata</taxon>
        <taxon>Arachnida</taxon>
        <taxon>Pseudoscorpiones</taxon>
        <taxon>Cheliferoidea</taxon>
        <taxon>Chernetidae</taxon>
        <taxon>Cordylochernes</taxon>
    </lineage>
</organism>
<dbReference type="CDD" id="cd12906">
    <property type="entry name" value="SPRY_SOCS1-2-4"/>
    <property type="match status" value="1"/>
</dbReference>
<accession>A0ABY6LL87</accession>
<dbReference type="InterPro" id="IPR013320">
    <property type="entry name" value="ConA-like_dom_sf"/>
</dbReference>
<evidence type="ECO:0000256" key="3">
    <source>
        <dbReference type="ARBA" id="ARBA00022490"/>
    </source>
</evidence>
<dbReference type="PROSITE" id="PS50188">
    <property type="entry name" value="B302_SPRY"/>
    <property type="match status" value="1"/>
</dbReference>
<gene>
    <name evidence="6" type="ORF">LAZ67_21000135</name>
</gene>
<dbReference type="Gene3D" id="2.60.120.920">
    <property type="match status" value="1"/>
</dbReference>
<evidence type="ECO:0000313" key="6">
    <source>
        <dbReference type="EMBL" id="UYV81918.1"/>
    </source>
</evidence>
<dbReference type="InterPro" id="IPR001496">
    <property type="entry name" value="SOCS_box"/>
</dbReference>
<dbReference type="InterPro" id="IPR036036">
    <property type="entry name" value="SOCS_box-like_dom_sf"/>
</dbReference>
<dbReference type="EMBL" id="CP092883">
    <property type="protein sequence ID" value="UYV81918.1"/>
    <property type="molecule type" value="Genomic_DNA"/>
</dbReference>
<evidence type="ECO:0000259" key="5">
    <source>
        <dbReference type="PROSITE" id="PS50225"/>
    </source>
</evidence>
<dbReference type="SMART" id="SM00449">
    <property type="entry name" value="SPRY"/>
    <property type="match status" value="1"/>
</dbReference>
<dbReference type="PANTHER" id="PTHR12245:SF11">
    <property type="entry name" value="PROTEIN GUSTAVUS"/>
    <property type="match status" value="1"/>
</dbReference>
<evidence type="ECO:0000256" key="1">
    <source>
        <dbReference type="ARBA" id="ARBA00004496"/>
    </source>
</evidence>
<evidence type="ECO:0000313" key="7">
    <source>
        <dbReference type="Proteomes" id="UP001235939"/>
    </source>
</evidence>
<evidence type="ECO:0000259" key="4">
    <source>
        <dbReference type="PROSITE" id="PS50188"/>
    </source>
</evidence>
<feature type="domain" description="SOCS box" evidence="5">
    <location>
        <begin position="276"/>
        <end position="319"/>
    </location>
</feature>
<reference evidence="6 7" key="1">
    <citation type="submission" date="2022-01" db="EMBL/GenBank/DDBJ databases">
        <title>A chromosomal length assembly of Cordylochernes scorpioides.</title>
        <authorList>
            <person name="Zeh D."/>
            <person name="Zeh J."/>
        </authorList>
    </citation>
    <scope>NUCLEOTIDE SEQUENCE [LARGE SCALE GENOMIC DNA]</scope>
    <source>
        <strain evidence="6">IN4F17</strain>
        <tissue evidence="6">Whole Body</tissue>
    </source>
</reference>
<dbReference type="SUPFAM" id="SSF49899">
    <property type="entry name" value="Concanavalin A-like lectins/glucanases"/>
    <property type="match status" value="1"/>
</dbReference>
<sequence length="321" mass="35304">MSGGLVFVPLWSPCPLELMLPRLRCAKGFPPLLPYASYGLYVAPTLRRRPRRLRAMGQKVSGGIKGLSREAASVSSPPPGVVYTRPARVELLLDLPPAGADLQTRNGWSERDHSPNVQVRDGGLILHRHPVAQSTDGARGARGYSRGLHAWEVRWSPRQRGTHAVAGVATQEAPLQVGGYQSLVGSTADSWGWDLGRARLCHDSKHRAYPALGYSVPETFVLLLDMDEGTLAFMADGRYLGVAFSGLKGKTLYPAVSAVWGHCEVTLKYIGGLDPEPLPLKDLCRRVIRQQIGQPQLHRVKELEFPTTLKNYLLYQNTTAR</sequence>
<keyword evidence="7" id="KW-1185">Reference proteome</keyword>
<keyword evidence="3" id="KW-0963">Cytoplasm</keyword>
<dbReference type="SUPFAM" id="SSF158235">
    <property type="entry name" value="SOCS box-like"/>
    <property type="match status" value="1"/>
</dbReference>
<dbReference type="Gene3D" id="1.10.750.20">
    <property type="entry name" value="SOCS box"/>
    <property type="match status" value="1"/>
</dbReference>
<comment type="similarity">
    <text evidence="2">Belongs to the SPSB family.</text>
</comment>
<dbReference type="InterPro" id="IPR043136">
    <property type="entry name" value="B30.2/SPRY_sf"/>
</dbReference>
<dbReference type="Pfam" id="PF00622">
    <property type="entry name" value="SPRY"/>
    <property type="match status" value="1"/>
</dbReference>
<dbReference type="PANTHER" id="PTHR12245">
    <property type="entry name" value="SPRY DOMAIN CONTAINING SOCS BOX PROTEIN"/>
    <property type="match status" value="1"/>
</dbReference>
<dbReference type="SMART" id="SM00969">
    <property type="entry name" value="SOCS_box"/>
    <property type="match status" value="1"/>
</dbReference>
<dbReference type="InterPro" id="IPR050672">
    <property type="entry name" value="FBXO45-Fsn/SPSB_families"/>
</dbReference>
<dbReference type="InterPro" id="IPR001870">
    <property type="entry name" value="B30.2/SPRY"/>
</dbReference>
<evidence type="ECO:0000256" key="2">
    <source>
        <dbReference type="ARBA" id="ARBA00010910"/>
    </source>
</evidence>
<protein>
    <submittedName>
        <fullName evidence="6">VPS13D</fullName>
    </submittedName>
</protein>
<comment type="subcellular location">
    <subcellularLocation>
        <location evidence="1">Cytoplasm</location>
    </subcellularLocation>
</comment>
<dbReference type="Proteomes" id="UP001235939">
    <property type="component" value="Chromosome 21"/>
</dbReference>
<proteinExistence type="inferred from homology"/>
<dbReference type="PROSITE" id="PS50225">
    <property type="entry name" value="SOCS"/>
    <property type="match status" value="1"/>
</dbReference>
<name>A0ABY6LL87_9ARAC</name>